<evidence type="ECO:0000256" key="3">
    <source>
        <dbReference type="ARBA" id="ARBA00023284"/>
    </source>
</evidence>
<dbReference type="PANTHER" id="PTHR43640">
    <property type="entry name" value="OS07G0260300 PROTEIN"/>
    <property type="match status" value="1"/>
</dbReference>
<evidence type="ECO:0000313" key="7">
    <source>
        <dbReference type="Proteomes" id="UP001172083"/>
    </source>
</evidence>
<dbReference type="RefSeq" id="WP_346757061.1">
    <property type="nucleotide sequence ID" value="NZ_JAUJEB010000001.1"/>
</dbReference>
<feature type="signal peptide" evidence="4">
    <location>
        <begin position="1"/>
        <end position="21"/>
    </location>
</feature>
<keyword evidence="3" id="KW-0676">Redox-active center</keyword>
<dbReference type="InterPro" id="IPR036249">
    <property type="entry name" value="Thioredoxin-like_sf"/>
</dbReference>
<comment type="subcellular location">
    <subcellularLocation>
        <location evidence="1">Cell envelope</location>
    </subcellularLocation>
</comment>
<dbReference type="PROSITE" id="PS00194">
    <property type="entry name" value="THIOREDOXIN_1"/>
    <property type="match status" value="1"/>
</dbReference>
<feature type="chain" id="PRO_5045370060" evidence="4">
    <location>
        <begin position="22"/>
        <end position="372"/>
    </location>
</feature>
<dbReference type="SUPFAM" id="SSF52833">
    <property type="entry name" value="Thioredoxin-like"/>
    <property type="match status" value="2"/>
</dbReference>
<dbReference type="Pfam" id="PF08534">
    <property type="entry name" value="Redoxin"/>
    <property type="match status" value="1"/>
</dbReference>
<evidence type="ECO:0000256" key="1">
    <source>
        <dbReference type="ARBA" id="ARBA00004196"/>
    </source>
</evidence>
<sequence>MRYATLFIVFTLVGALLKSQAQENPPILALGAAAPDFNLKGVDGKYYTLADFKAAKVLAVLFTCNHCPTAQAYEDRTIQLVKDYANKDFSLVAISPNSEKGLLLSELGYSDMGDSYEDMQVRHKDKGYNFPYLYDGDTQETALKYGPVATPHIFIFDQDRKLRYVGRLDASEKPGTANAEDARMAIDALLAGKPVTNAKTKTFGCSIKWAWKVKYKEKVLKEWAERAVSVEDINIQQIKALIENDSKKLRLINVWATWCGPCVAEFPDFVEIDRMYRDRDFEFVTISADNPEKKDRVLGFLKKKQASNKNYIFNTDDKYALIEAIDPNWQGSLPYTILVEPGGKIVYSQEGTIDVFKMKKTIVENPLIGRFY</sequence>
<dbReference type="Pfam" id="PF00578">
    <property type="entry name" value="AhpC-TSA"/>
    <property type="match status" value="1"/>
</dbReference>
<dbReference type="EMBL" id="JAUJEB010000001">
    <property type="protein sequence ID" value="MDN5211732.1"/>
    <property type="molecule type" value="Genomic_DNA"/>
</dbReference>
<name>A0ABT8L1V6_9BACT</name>
<dbReference type="InterPro" id="IPR013766">
    <property type="entry name" value="Thioredoxin_domain"/>
</dbReference>
<dbReference type="PANTHER" id="PTHR43640:SF1">
    <property type="entry name" value="THIOREDOXIN-DEPENDENT PEROXIREDOXIN"/>
    <property type="match status" value="1"/>
</dbReference>
<organism evidence="6 7">
    <name type="scientific">Agaribacillus aureus</name>
    <dbReference type="NCBI Taxonomy" id="3051825"/>
    <lineage>
        <taxon>Bacteria</taxon>
        <taxon>Pseudomonadati</taxon>
        <taxon>Bacteroidota</taxon>
        <taxon>Cytophagia</taxon>
        <taxon>Cytophagales</taxon>
        <taxon>Splendidivirgaceae</taxon>
        <taxon>Agaribacillus</taxon>
    </lineage>
</organism>
<keyword evidence="4" id="KW-0732">Signal</keyword>
<evidence type="ECO:0000259" key="5">
    <source>
        <dbReference type="PROSITE" id="PS51352"/>
    </source>
</evidence>
<dbReference type="CDD" id="cd02969">
    <property type="entry name" value="PRX_like1"/>
    <property type="match status" value="1"/>
</dbReference>
<dbReference type="CDD" id="cd02966">
    <property type="entry name" value="TlpA_like_family"/>
    <property type="match status" value="1"/>
</dbReference>
<dbReference type="Gene3D" id="3.40.30.10">
    <property type="entry name" value="Glutaredoxin"/>
    <property type="match status" value="2"/>
</dbReference>
<dbReference type="InterPro" id="IPR047262">
    <property type="entry name" value="PRX-like1"/>
</dbReference>
<dbReference type="InterPro" id="IPR000866">
    <property type="entry name" value="AhpC/TSA"/>
</dbReference>
<keyword evidence="2" id="KW-0201">Cytochrome c-type biogenesis</keyword>
<comment type="caution">
    <text evidence="6">The sequence shown here is derived from an EMBL/GenBank/DDBJ whole genome shotgun (WGS) entry which is preliminary data.</text>
</comment>
<reference evidence="6" key="1">
    <citation type="submission" date="2023-06" db="EMBL/GenBank/DDBJ databases">
        <title>Genomic of Agaribacillus aureum.</title>
        <authorList>
            <person name="Wang G."/>
        </authorList>
    </citation>
    <scope>NUCLEOTIDE SEQUENCE</scope>
    <source>
        <strain evidence="6">BMA12</strain>
    </source>
</reference>
<dbReference type="InterPro" id="IPR013740">
    <property type="entry name" value="Redoxin"/>
</dbReference>
<evidence type="ECO:0000313" key="6">
    <source>
        <dbReference type="EMBL" id="MDN5211732.1"/>
    </source>
</evidence>
<keyword evidence="7" id="KW-1185">Reference proteome</keyword>
<evidence type="ECO:0000256" key="4">
    <source>
        <dbReference type="SAM" id="SignalP"/>
    </source>
</evidence>
<proteinExistence type="predicted"/>
<dbReference type="Proteomes" id="UP001172083">
    <property type="component" value="Unassembled WGS sequence"/>
</dbReference>
<feature type="domain" description="Thioredoxin" evidence="5">
    <location>
        <begin position="28"/>
        <end position="191"/>
    </location>
</feature>
<evidence type="ECO:0000256" key="2">
    <source>
        <dbReference type="ARBA" id="ARBA00022748"/>
    </source>
</evidence>
<dbReference type="InterPro" id="IPR017937">
    <property type="entry name" value="Thioredoxin_CS"/>
</dbReference>
<feature type="domain" description="Thioredoxin" evidence="5">
    <location>
        <begin position="219"/>
        <end position="361"/>
    </location>
</feature>
<dbReference type="PROSITE" id="PS51352">
    <property type="entry name" value="THIOREDOXIN_2"/>
    <property type="match status" value="2"/>
</dbReference>
<accession>A0ABT8L1V6</accession>
<protein>
    <submittedName>
        <fullName evidence="6">Redoxin family protein</fullName>
    </submittedName>
</protein>
<gene>
    <name evidence="6" type="ORF">QQ020_06710</name>
</gene>